<dbReference type="Proteomes" id="UP000255423">
    <property type="component" value="Unassembled WGS sequence"/>
</dbReference>
<sequence length="607" mass="68941">MLLNKFIPSLSVLVPGLMIWACSGIDTAGTSEESEGIVALAGKRVSGAAQKGPLVKGSGVILRETSTEGNLEPTGREYNATITGDRGEFTVDSINLECQYVLLSAEGFYTHEKDGTLSKCSMRLDAVTNLEKRNTSNINLLTHFEYKRVLNLVKSGKTFAEAKKQAATEVLGAFGVKLEISNAEDLNIYNTTEGDRTLYNISVFIDQRELWDPWKGGGDSYDEWEHWTLPERINCSNLQKFIDGFADDFADDGELGDSIMMNIASYAYSTARAYSHMEGVSEAGMRAKEDADPGSYDILTIMKKQYDFSKLFLLNYWNVELCTEDLWGEYRTFNRPIRYYDLDAGEYKVSDSGYVLCNGYSWKMETKGYLDSLKMKIEHGSGTMTDPRDGKKYKTVSFEFGGKSYEWMAEDLEYSVSTYSPGSIMTGNYVENGLYSWTTAMQIDQKYMKEPVDDGVIKTVHQGICPDGWHISSSKDWEALIAYVGGINNLLDETWRTDRYAAFGKDLMGVFYNKFDFNLEPMDKRYLKLYYHTYSNKSFGENVEAELDSLWNYYGEDSHGEENWVRSYLDNYRNYRLPDLSTFKISIGYARAVSEPRKIARVRCVKN</sequence>
<dbReference type="AlphaFoldDB" id="A0A380S7M3"/>
<dbReference type="EMBL" id="UHJL01000003">
    <property type="protein sequence ID" value="SUQ24738.1"/>
    <property type="molecule type" value="Genomic_DNA"/>
</dbReference>
<dbReference type="RefSeq" id="WP_109573146.1">
    <property type="nucleotide sequence ID" value="NZ_UHJL01000003.1"/>
</dbReference>
<dbReference type="NCBIfam" id="TIGR02145">
    <property type="entry name" value="Fib_succ_major"/>
    <property type="match status" value="1"/>
</dbReference>
<feature type="domain" description="Fibrobacter succinogenes major paralogous" evidence="1">
    <location>
        <begin position="426"/>
        <end position="606"/>
    </location>
</feature>
<name>A0A380S7M3_FIBSU</name>
<dbReference type="InterPro" id="IPR011871">
    <property type="entry name" value="Fib_succ_major"/>
</dbReference>
<reference evidence="2 3" key="1">
    <citation type="submission" date="2017-08" db="EMBL/GenBank/DDBJ databases">
        <authorList>
            <person name="de Groot N.N."/>
        </authorList>
    </citation>
    <scope>NUCLEOTIDE SEQUENCE [LARGE SCALE GENOMIC DNA]</scope>
    <source>
        <strain evidence="2 3">HM2</strain>
    </source>
</reference>
<evidence type="ECO:0000313" key="3">
    <source>
        <dbReference type="Proteomes" id="UP000255423"/>
    </source>
</evidence>
<gene>
    <name evidence="2" type="ORF">SAMN05661053_2151</name>
</gene>
<dbReference type="Pfam" id="PF09603">
    <property type="entry name" value="Fib_succ_major"/>
    <property type="match status" value="1"/>
</dbReference>
<evidence type="ECO:0000313" key="2">
    <source>
        <dbReference type="EMBL" id="SUQ24738.1"/>
    </source>
</evidence>
<proteinExistence type="predicted"/>
<organism evidence="2 3">
    <name type="scientific">Fibrobacter succinogenes</name>
    <name type="common">Bacteroides succinogenes</name>
    <dbReference type="NCBI Taxonomy" id="833"/>
    <lineage>
        <taxon>Bacteria</taxon>
        <taxon>Pseudomonadati</taxon>
        <taxon>Fibrobacterota</taxon>
        <taxon>Fibrobacteria</taxon>
        <taxon>Fibrobacterales</taxon>
        <taxon>Fibrobacteraceae</taxon>
        <taxon>Fibrobacter</taxon>
    </lineage>
</organism>
<protein>
    <submittedName>
        <fullName evidence="2">Major paralogous domain-containing protein</fullName>
    </submittedName>
</protein>
<accession>A0A380S7M3</accession>
<evidence type="ECO:0000259" key="1">
    <source>
        <dbReference type="Pfam" id="PF09603"/>
    </source>
</evidence>